<evidence type="ECO:0000313" key="3">
    <source>
        <dbReference type="EMBL" id="QIK77994.1"/>
    </source>
</evidence>
<sequence length="163" mass="18474">MNHSDVTHSTFVLERHIPASRGEVWKAFADPDMKRRWYAEGDQHEVEEFASELRPGSDQRLRYRFREGTPFAGVSITNSDTILEVVPEERIIASSRMAFGDNCISVALITTELQPEDQGTQLKLTFQGAFLPGADGPQIREMGWKTCFDRLEQQFQSKVAPIA</sequence>
<comment type="similarity">
    <text evidence="1">Belongs to the AHA1 family.</text>
</comment>
<keyword evidence="4" id="KW-1185">Reference proteome</keyword>
<feature type="domain" description="Activator of Hsp90 ATPase homologue 1/2-like C-terminal" evidence="2">
    <location>
        <begin position="19"/>
        <end position="154"/>
    </location>
</feature>
<name>A0A6G7YMM5_9SPHN</name>
<dbReference type="SUPFAM" id="SSF55961">
    <property type="entry name" value="Bet v1-like"/>
    <property type="match status" value="1"/>
</dbReference>
<dbReference type="KEGG" id="spii:G7077_02775"/>
<dbReference type="Gene3D" id="3.30.530.20">
    <property type="match status" value="1"/>
</dbReference>
<dbReference type="EMBL" id="CP049869">
    <property type="protein sequence ID" value="QIK77994.1"/>
    <property type="molecule type" value="Genomic_DNA"/>
</dbReference>
<dbReference type="AlphaFoldDB" id="A0A6G7YMM5"/>
<organism evidence="3 4">
    <name type="scientific">Sphingomonas piscis</name>
    <dbReference type="NCBI Taxonomy" id="2714943"/>
    <lineage>
        <taxon>Bacteria</taxon>
        <taxon>Pseudomonadati</taxon>
        <taxon>Pseudomonadota</taxon>
        <taxon>Alphaproteobacteria</taxon>
        <taxon>Sphingomonadales</taxon>
        <taxon>Sphingomonadaceae</taxon>
        <taxon>Sphingomonas</taxon>
    </lineage>
</organism>
<dbReference type="Proteomes" id="UP000503222">
    <property type="component" value="Chromosome"/>
</dbReference>
<dbReference type="Pfam" id="PF08327">
    <property type="entry name" value="AHSA1"/>
    <property type="match status" value="1"/>
</dbReference>
<accession>A0A6G7YMM5</accession>
<reference evidence="3 4" key="1">
    <citation type="submission" date="2020-03" db="EMBL/GenBank/DDBJ databases">
        <title>Sphingomonas sp. nov., isolated from fish.</title>
        <authorList>
            <person name="Hyun D.-W."/>
            <person name="Bae J.-W."/>
        </authorList>
    </citation>
    <scope>NUCLEOTIDE SEQUENCE [LARGE SCALE GENOMIC DNA]</scope>
    <source>
        <strain evidence="3 4">HDW15B</strain>
    </source>
</reference>
<evidence type="ECO:0000259" key="2">
    <source>
        <dbReference type="Pfam" id="PF08327"/>
    </source>
</evidence>
<proteinExistence type="inferred from homology"/>
<protein>
    <submittedName>
        <fullName evidence="3">Polyketide cyclase</fullName>
    </submittedName>
</protein>
<dbReference type="InterPro" id="IPR013538">
    <property type="entry name" value="ASHA1/2-like_C"/>
</dbReference>
<evidence type="ECO:0000256" key="1">
    <source>
        <dbReference type="ARBA" id="ARBA00006817"/>
    </source>
</evidence>
<evidence type="ECO:0000313" key="4">
    <source>
        <dbReference type="Proteomes" id="UP000503222"/>
    </source>
</evidence>
<dbReference type="InterPro" id="IPR023393">
    <property type="entry name" value="START-like_dom_sf"/>
</dbReference>
<gene>
    <name evidence="3" type="ORF">G7077_02775</name>
</gene>